<comment type="caution">
    <text evidence="2">The sequence shown here is derived from an EMBL/GenBank/DDBJ whole genome shotgun (WGS) entry which is preliminary data.</text>
</comment>
<dbReference type="Pfam" id="PF05973">
    <property type="entry name" value="Gp49"/>
    <property type="match status" value="1"/>
</dbReference>
<feature type="compositionally biased region" description="Polar residues" evidence="1">
    <location>
        <begin position="1"/>
        <end position="11"/>
    </location>
</feature>
<keyword evidence="3" id="KW-1185">Reference proteome</keyword>
<organism evidence="2 3">
    <name type="scientific">Micromonospora fluostatini</name>
    <dbReference type="NCBI Taxonomy" id="1629071"/>
    <lineage>
        <taxon>Bacteria</taxon>
        <taxon>Bacillati</taxon>
        <taxon>Actinomycetota</taxon>
        <taxon>Actinomycetes</taxon>
        <taxon>Micromonosporales</taxon>
        <taxon>Micromonosporaceae</taxon>
        <taxon>Micromonospora</taxon>
    </lineage>
</organism>
<dbReference type="Proteomes" id="UP000295626">
    <property type="component" value="Unassembled WGS sequence"/>
</dbReference>
<reference evidence="2 3" key="1">
    <citation type="submission" date="2019-02" db="EMBL/GenBank/DDBJ databases">
        <title>Draft genome sequences of novel Actinobacteria.</title>
        <authorList>
            <person name="Sahin N."/>
            <person name="Ay H."/>
            <person name="Saygin H."/>
        </authorList>
    </citation>
    <scope>NUCLEOTIDE SEQUENCE [LARGE SCALE GENOMIC DNA]</scope>
    <source>
        <strain evidence="2 3">JCM 30529</strain>
    </source>
</reference>
<accession>A0ABY2DHS5</accession>
<proteinExistence type="predicted"/>
<gene>
    <name evidence="2" type="ORF">E1091_08400</name>
</gene>
<name>A0ABY2DHS5_9ACTN</name>
<evidence type="ECO:0000313" key="2">
    <source>
        <dbReference type="EMBL" id="TDB97507.1"/>
    </source>
</evidence>
<evidence type="ECO:0000313" key="3">
    <source>
        <dbReference type="Proteomes" id="UP000295626"/>
    </source>
</evidence>
<dbReference type="InterPro" id="IPR009241">
    <property type="entry name" value="HigB-like"/>
</dbReference>
<protein>
    <recommendedName>
        <fullName evidence="4">Addiction module toxin RelE</fullName>
    </recommendedName>
</protein>
<dbReference type="EMBL" id="SMKE01000228">
    <property type="protein sequence ID" value="TDB97507.1"/>
    <property type="molecule type" value="Genomic_DNA"/>
</dbReference>
<sequence length="176" mass="19348">MPRWSSASTAAFQAAKSDATARTRAARGGGRGSSEPKTKIHITQELYVGYSEGAGEWRIDSTDEVDEWLIHLSKEDPESANQVAAAIDILAREGPTLGRPLVDRIKGSDYKNMKELRPGSSGDTEIRILFAFDPTRTAILLVAGNKAGNWKGWYETNILMADTLFAEHLRTLKGQR</sequence>
<evidence type="ECO:0000256" key="1">
    <source>
        <dbReference type="SAM" id="MobiDB-lite"/>
    </source>
</evidence>
<feature type="region of interest" description="Disordered" evidence="1">
    <location>
        <begin position="1"/>
        <end position="38"/>
    </location>
</feature>
<evidence type="ECO:0008006" key="4">
    <source>
        <dbReference type="Google" id="ProtNLM"/>
    </source>
</evidence>